<protein>
    <recommendedName>
        <fullName evidence="1">Mutator-like transposase domain-containing protein</fullName>
    </recommendedName>
</protein>
<evidence type="ECO:0000313" key="3">
    <source>
        <dbReference type="Proteomes" id="UP000053097"/>
    </source>
</evidence>
<evidence type="ECO:0000313" key="2">
    <source>
        <dbReference type="EMBL" id="EZA52865.1"/>
    </source>
</evidence>
<feature type="domain" description="Mutator-like transposase" evidence="1">
    <location>
        <begin position="4"/>
        <end position="212"/>
    </location>
</feature>
<accession>A0A026W9Z1</accession>
<reference evidence="2 3" key="1">
    <citation type="journal article" date="2014" name="Curr. Biol.">
        <title>The genome of the clonal raider ant Cerapachys biroi.</title>
        <authorList>
            <person name="Oxley P.R."/>
            <person name="Ji L."/>
            <person name="Fetter-Pruneda I."/>
            <person name="McKenzie S.K."/>
            <person name="Li C."/>
            <person name="Hu H."/>
            <person name="Zhang G."/>
            <person name="Kronauer D.J."/>
        </authorList>
    </citation>
    <scope>NUCLEOTIDE SEQUENCE [LARGE SCALE GENOMIC DNA]</scope>
</reference>
<dbReference type="AlphaFoldDB" id="A0A026W9Z1"/>
<dbReference type="Pfam" id="PF20700">
    <property type="entry name" value="Mutator"/>
    <property type="match status" value="1"/>
</dbReference>
<proteinExistence type="predicted"/>
<sequence length="220" mass="25340">MHYYRIIDFLTVFSNIAEMLICRKCKRDVKFKECGNRGLGFQLVIACRCGSRKIHLGPLINTGYEINRRIVFVMRLLGVGRESINSFCGLMDIAQGMSISAYDKIVDHIHSVANTVFDVLCQKAVNEEKEQNIKNERPATTLKVSGDESWKKRGFTSLYGVTTLIGYYSGKLLDLVVKGSYYQSCTFWKNKQDTEQYIEWFEGHKEECIANHVVLLVRWK</sequence>
<dbReference type="OMA" id="KEECIAN"/>
<name>A0A026W9Z1_OOCBI</name>
<dbReference type="OrthoDB" id="10060618at2759"/>
<organism evidence="2 3">
    <name type="scientific">Ooceraea biroi</name>
    <name type="common">Clonal raider ant</name>
    <name type="synonym">Cerapachys biroi</name>
    <dbReference type="NCBI Taxonomy" id="2015173"/>
    <lineage>
        <taxon>Eukaryota</taxon>
        <taxon>Metazoa</taxon>
        <taxon>Ecdysozoa</taxon>
        <taxon>Arthropoda</taxon>
        <taxon>Hexapoda</taxon>
        <taxon>Insecta</taxon>
        <taxon>Pterygota</taxon>
        <taxon>Neoptera</taxon>
        <taxon>Endopterygota</taxon>
        <taxon>Hymenoptera</taxon>
        <taxon>Apocrita</taxon>
        <taxon>Aculeata</taxon>
        <taxon>Formicoidea</taxon>
        <taxon>Formicidae</taxon>
        <taxon>Dorylinae</taxon>
        <taxon>Ooceraea</taxon>
    </lineage>
</organism>
<dbReference type="InterPro" id="IPR049012">
    <property type="entry name" value="Mutator_transp_dom"/>
</dbReference>
<evidence type="ECO:0000259" key="1">
    <source>
        <dbReference type="Pfam" id="PF20700"/>
    </source>
</evidence>
<keyword evidence="3" id="KW-1185">Reference proteome</keyword>
<dbReference type="Proteomes" id="UP000053097">
    <property type="component" value="Unassembled WGS sequence"/>
</dbReference>
<dbReference type="EMBL" id="KK107311">
    <property type="protein sequence ID" value="EZA52865.1"/>
    <property type="molecule type" value="Genomic_DNA"/>
</dbReference>
<gene>
    <name evidence="2" type="ORF">X777_07984</name>
</gene>